<accession>A0A9K3Q1T6</accession>
<keyword evidence="1" id="KW-1133">Transmembrane helix</keyword>
<protein>
    <submittedName>
        <fullName evidence="2">Uncharacterized protein</fullName>
    </submittedName>
</protein>
<name>A0A9K3Q1T6_9STRA</name>
<reference evidence="2" key="1">
    <citation type="journal article" date="2021" name="Sci. Rep.">
        <title>Diploid genomic architecture of Nitzschia inconspicua, an elite biomass production diatom.</title>
        <authorList>
            <person name="Oliver A."/>
            <person name="Podell S."/>
            <person name="Pinowska A."/>
            <person name="Traller J.C."/>
            <person name="Smith S.R."/>
            <person name="McClure R."/>
            <person name="Beliaev A."/>
            <person name="Bohutskyi P."/>
            <person name="Hill E.A."/>
            <person name="Rabines A."/>
            <person name="Zheng H."/>
            <person name="Allen L.Z."/>
            <person name="Kuo A."/>
            <person name="Grigoriev I.V."/>
            <person name="Allen A.E."/>
            <person name="Hazlebeck D."/>
            <person name="Allen E.E."/>
        </authorList>
    </citation>
    <scope>NUCLEOTIDE SEQUENCE</scope>
    <source>
        <strain evidence="2">Hildebrandi</strain>
    </source>
</reference>
<keyword evidence="3" id="KW-1185">Reference proteome</keyword>
<organism evidence="2 3">
    <name type="scientific">Nitzschia inconspicua</name>
    <dbReference type="NCBI Taxonomy" id="303405"/>
    <lineage>
        <taxon>Eukaryota</taxon>
        <taxon>Sar</taxon>
        <taxon>Stramenopiles</taxon>
        <taxon>Ochrophyta</taxon>
        <taxon>Bacillariophyta</taxon>
        <taxon>Bacillariophyceae</taxon>
        <taxon>Bacillariophycidae</taxon>
        <taxon>Bacillariales</taxon>
        <taxon>Bacillariaceae</taxon>
        <taxon>Nitzschia</taxon>
    </lineage>
</organism>
<gene>
    <name evidence="2" type="ORF">IV203_038347</name>
</gene>
<reference evidence="2" key="2">
    <citation type="submission" date="2021-04" db="EMBL/GenBank/DDBJ databases">
        <authorList>
            <person name="Podell S."/>
        </authorList>
    </citation>
    <scope>NUCLEOTIDE SEQUENCE</scope>
    <source>
        <strain evidence="2">Hildebrandi</strain>
    </source>
</reference>
<dbReference type="AlphaFoldDB" id="A0A9K3Q1T6"/>
<evidence type="ECO:0000313" key="3">
    <source>
        <dbReference type="Proteomes" id="UP000693970"/>
    </source>
</evidence>
<evidence type="ECO:0000256" key="1">
    <source>
        <dbReference type="SAM" id="Phobius"/>
    </source>
</evidence>
<feature type="transmembrane region" description="Helical" evidence="1">
    <location>
        <begin position="7"/>
        <end position="32"/>
    </location>
</feature>
<dbReference type="OrthoDB" id="41840at2759"/>
<evidence type="ECO:0000313" key="2">
    <source>
        <dbReference type="EMBL" id="KAG7365144.1"/>
    </source>
</evidence>
<proteinExistence type="predicted"/>
<keyword evidence="1" id="KW-0472">Membrane</keyword>
<keyword evidence="1" id="KW-0812">Transmembrane</keyword>
<sequence>MGNIVYTLIWMTLLVFVVWPIAWFLSAVWIILQPFEACFNIVVTINQYIEKFVLWPRDMGQAISSGQSSCPAPA</sequence>
<dbReference type="Proteomes" id="UP000693970">
    <property type="component" value="Unassembled WGS sequence"/>
</dbReference>
<comment type="caution">
    <text evidence="2">The sequence shown here is derived from an EMBL/GenBank/DDBJ whole genome shotgun (WGS) entry which is preliminary data.</text>
</comment>
<dbReference type="EMBL" id="JAGRRH010000009">
    <property type="protein sequence ID" value="KAG7365144.1"/>
    <property type="molecule type" value="Genomic_DNA"/>
</dbReference>